<dbReference type="EMBL" id="QXTE01000546">
    <property type="protein sequence ID" value="TFJ97009.1"/>
    <property type="molecule type" value="Genomic_DNA"/>
</dbReference>
<gene>
    <name evidence="2" type="ORF">DR999_PMT21186</name>
</gene>
<keyword evidence="3" id="KW-1185">Reference proteome</keyword>
<reference evidence="2 3" key="1">
    <citation type="submission" date="2019-04" db="EMBL/GenBank/DDBJ databases">
        <title>Draft genome of the big-headed turtle Platysternon megacephalum.</title>
        <authorList>
            <person name="Gong S."/>
        </authorList>
    </citation>
    <scope>NUCLEOTIDE SEQUENCE [LARGE SCALE GENOMIC DNA]</scope>
    <source>
        <strain evidence="2">DO16091913</strain>
        <tissue evidence="2">Muscle</tissue>
    </source>
</reference>
<dbReference type="Pfam" id="PF00074">
    <property type="entry name" value="RnaseA"/>
    <property type="match status" value="1"/>
</dbReference>
<dbReference type="SMART" id="SM00092">
    <property type="entry name" value="RNAse_Pc"/>
    <property type="match status" value="1"/>
</dbReference>
<feature type="domain" description="Ribonuclease A-domain" evidence="1">
    <location>
        <begin position="1"/>
        <end position="84"/>
    </location>
</feature>
<organism evidence="2 3">
    <name type="scientific">Platysternon megacephalum</name>
    <name type="common">big-headed turtle</name>
    <dbReference type="NCBI Taxonomy" id="55544"/>
    <lineage>
        <taxon>Eukaryota</taxon>
        <taxon>Metazoa</taxon>
        <taxon>Chordata</taxon>
        <taxon>Craniata</taxon>
        <taxon>Vertebrata</taxon>
        <taxon>Euteleostomi</taxon>
        <taxon>Archelosauria</taxon>
        <taxon>Testudinata</taxon>
        <taxon>Testudines</taxon>
        <taxon>Cryptodira</taxon>
        <taxon>Durocryptodira</taxon>
        <taxon>Testudinoidea</taxon>
        <taxon>Platysternidae</taxon>
        <taxon>Platysternon</taxon>
    </lineage>
</organism>
<dbReference type="InterPro" id="IPR036816">
    <property type="entry name" value="RNaseA-like_dom_sf"/>
</dbReference>
<protein>
    <submittedName>
        <fullName evidence="2">Fibronectin type III domain-containing protein 1</fullName>
    </submittedName>
</protein>
<dbReference type="InterPro" id="IPR023412">
    <property type="entry name" value="RNaseA_domain"/>
</dbReference>
<accession>A0A4D9DN91</accession>
<proteinExistence type="predicted"/>
<dbReference type="AlphaFoldDB" id="A0A4D9DN91"/>
<reference evidence="2 3" key="2">
    <citation type="submission" date="2019-04" db="EMBL/GenBank/DDBJ databases">
        <title>The genome sequence of big-headed turtle.</title>
        <authorList>
            <person name="Gong S."/>
        </authorList>
    </citation>
    <scope>NUCLEOTIDE SEQUENCE [LARGE SCALE GENOMIC DNA]</scope>
    <source>
        <strain evidence="2">DO16091913</strain>
        <tissue evidence="2">Muscle</tissue>
    </source>
</reference>
<name>A0A4D9DN91_9SAUR</name>
<sequence length="84" mass="10011">MMWIQVMYWKYSNTFIHASKEDINKVCMTDGVSNRPYQYVSTSSFNITICTFHPWSISYARISAVQRIVISCWNDLPFFYVKHI</sequence>
<evidence type="ECO:0000313" key="3">
    <source>
        <dbReference type="Proteomes" id="UP000297703"/>
    </source>
</evidence>
<comment type="caution">
    <text evidence="2">The sequence shown here is derived from an EMBL/GenBank/DDBJ whole genome shotgun (WGS) entry which is preliminary data.</text>
</comment>
<evidence type="ECO:0000259" key="1">
    <source>
        <dbReference type="SMART" id="SM00092"/>
    </source>
</evidence>
<evidence type="ECO:0000313" key="2">
    <source>
        <dbReference type="EMBL" id="TFJ97009.1"/>
    </source>
</evidence>
<dbReference type="Proteomes" id="UP000297703">
    <property type="component" value="Unassembled WGS sequence"/>
</dbReference>
<dbReference type="SUPFAM" id="SSF54076">
    <property type="entry name" value="RNase A-like"/>
    <property type="match status" value="1"/>
</dbReference>
<dbReference type="Gene3D" id="3.10.130.10">
    <property type="entry name" value="Ribonuclease A-like domain"/>
    <property type="match status" value="1"/>
</dbReference>
<dbReference type="OrthoDB" id="9425780at2759"/>